<dbReference type="Proteomes" id="UP000617634">
    <property type="component" value="Unassembled WGS sequence"/>
</dbReference>
<name>A0A931HB09_9SPHN</name>
<evidence type="ECO:0000313" key="1">
    <source>
        <dbReference type="EMBL" id="MBH0112692.1"/>
    </source>
</evidence>
<sequence length="73" mass="8171">MGSKRLDSISDFNRYGYDLRVTCRCGHVGRIDSKALTAQCVARGLSRQMHAIERRLRCAKCGARDVKCGPAER</sequence>
<dbReference type="EMBL" id="JADZGI010000001">
    <property type="protein sequence ID" value="MBH0112692.1"/>
    <property type="molecule type" value="Genomic_DNA"/>
</dbReference>
<reference evidence="1" key="1">
    <citation type="submission" date="2020-11" db="EMBL/GenBank/DDBJ databases">
        <title>Novosphingobium aureum sp. nov., a marine bacterium isolated from sediment of a salt flat.</title>
        <authorList>
            <person name="Yoo Y."/>
            <person name="Kim J.-J."/>
        </authorList>
    </citation>
    <scope>NUCLEOTIDE SEQUENCE</scope>
    <source>
        <strain evidence="1">YJ-S2-02</strain>
    </source>
</reference>
<protein>
    <submittedName>
        <fullName evidence="1">Uncharacterized protein</fullName>
    </submittedName>
</protein>
<comment type="caution">
    <text evidence="1">The sequence shown here is derived from an EMBL/GenBank/DDBJ whole genome shotgun (WGS) entry which is preliminary data.</text>
</comment>
<dbReference type="RefSeq" id="WP_197162385.1">
    <property type="nucleotide sequence ID" value="NZ_JADZGI010000001.1"/>
</dbReference>
<evidence type="ECO:0000313" key="2">
    <source>
        <dbReference type="Proteomes" id="UP000617634"/>
    </source>
</evidence>
<gene>
    <name evidence="1" type="ORF">I5E68_06975</name>
</gene>
<dbReference type="AlphaFoldDB" id="A0A931HB09"/>
<keyword evidence="2" id="KW-1185">Reference proteome</keyword>
<accession>A0A931HB09</accession>
<organism evidence="1 2">
    <name type="scientific">Novosphingobium aureum</name>
    <dbReference type="NCBI Taxonomy" id="2792964"/>
    <lineage>
        <taxon>Bacteria</taxon>
        <taxon>Pseudomonadati</taxon>
        <taxon>Pseudomonadota</taxon>
        <taxon>Alphaproteobacteria</taxon>
        <taxon>Sphingomonadales</taxon>
        <taxon>Sphingomonadaceae</taxon>
        <taxon>Novosphingobium</taxon>
    </lineage>
</organism>
<proteinExistence type="predicted"/>